<dbReference type="InterPro" id="IPR021416">
    <property type="entry name" value="DUF3048_N"/>
</dbReference>
<dbReference type="EMBL" id="CM001440">
    <property type="protein sequence ID" value="EHR61914.1"/>
    <property type="molecule type" value="Genomic_DNA"/>
</dbReference>
<accession>H5XKR9</accession>
<feature type="region of interest" description="Disordered" evidence="1">
    <location>
        <begin position="29"/>
        <end position="56"/>
    </location>
</feature>
<dbReference type="InterPro" id="IPR023158">
    <property type="entry name" value="YerB-like_sf"/>
</dbReference>
<dbReference type="AlphaFoldDB" id="H5XKR9"/>
<dbReference type="HOGENOM" id="CLU_045984_1_0_11"/>
<proteinExistence type="predicted"/>
<organism evidence="4 5">
    <name type="scientific">Saccharomonospora cyanea NA-134</name>
    <dbReference type="NCBI Taxonomy" id="882082"/>
    <lineage>
        <taxon>Bacteria</taxon>
        <taxon>Bacillati</taxon>
        <taxon>Actinomycetota</taxon>
        <taxon>Actinomycetes</taxon>
        <taxon>Pseudonocardiales</taxon>
        <taxon>Pseudonocardiaceae</taxon>
        <taxon>Saccharomonospora</taxon>
    </lineage>
</organism>
<dbReference type="SUPFAM" id="SSF159774">
    <property type="entry name" value="YerB-like"/>
    <property type="match status" value="1"/>
</dbReference>
<dbReference type="Pfam" id="PF11258">
    <property type="entry name" value="DUF3048"/>
    <property type="match status" value="1"/>
</dbReference>
<sequence>MPRKGPLAAFAVLLCAVLGAVVWVSVSDGDSGDAGESDGSGEFTARRPATEPGRSESAAAFVPITVVKIDNVPAARPQSGLEDADVVYVEPVEGGFTRLAAVYSSRFPEVSGPVRSARESDVELLAQYGEPALVFSGAAPEIEPALAESSAMLVRQRDNPDAFYREPGRAAPHNLYARLPLLPRGSGPGPDEVLPRGEAPPDGRQVAGHTVAFERGEYRFTWSPDAGRWLVALNGTPVTSTGAGEVGATSVVVQRVSLVEGTGVRDASGSPSPVVRSVGTGPATILREGRLFDGTWSRPSAVDGTRFTTSSGQPLRLTDGPVWVLLLPS</sequence>
<dbReference type="Proteomes" id="UP000002791">
    <property type="component" value="Chromosome"/>
</dbReference>
<evidence type="ECO:0000259" key="3">
    <source>
        <dbReference type="Pfam" id="PF17479"/>
    </source>
</evidence>
<feature type="domain" description="DUF3048" evidence="3">
    <location>
        <begin position="210"/>
        <end position="324"/>
    </location>
</feature>
<keyword evidence="5" id="KW-1185">Reference proteome</keyword>
<feature type="domain" description="DUF3048" evidence="2">
    <location>
        <begin position="56"/>
        <end position="180"/>
    </location>
</feature>
<evidence type="ECO:0000259" key="2">
    <source>
        <dbReference type="Pfam" id="PF11258"/>
    </source>
</evidence>
<dbReference type="InterPro" id="IPR035328">
    <property type="entry name" value="DUF3048_C"/>
</dbReference>
<gene>
    <name evidence="4" type="ORF">SaccyDRAFT_3075</name>
</gene>
<name>H5XKR9_9PSEU</name>
<feature type="region of interest" description="Disordered" evidence="1">
    <location>
        <begin position="184"/>
        <end position="204"/>
    </location>
</feature>
<reference evidence="4 5" key="1">
    <citation type="submission" date="2011-11" db="EMBL/GenBank/DDBJ databases">
        <title>The Noncontiguous Finished sequence of Saccharomonospora cyanea NA-134.</title>
        <authorList>
            <consortium name="US DOE Joint Genome Institute"/>
            <person name="Lucas S."/>
            <person name="Han J."/>
            <person name="Lapidus A."/>
            <person name="Cheng J.-F."/>
            <person name="Goodwin L."/>
            <person name="Pitluck S."/>
            <person name="Peters L."/>
            <person name="Ovchinnikova G."/>
            <person name="Lu M."/>
            <person name="Detter J.C."/>
            <person name="Han C."/>
            <person name="Tapia R."/>
            <person name="Land M."/>
            <person name="Hauser L."/>
            <person name="Kyrpides N."/>
            <person name="Ivanova N."/>
            <person name="Pagani I."/>
            <person name="Brambilla E.-M."/>
            <person name="Klenk H.-P."/>
            <person name="Woyke T."/>
        </authorList>
    </citation>
    <scope>NUCLEOTIDE SEQUENCE [LARGE SCALE GENOMIC DNA]</scope>
    <source>
        <strain evidence="4 5">NA-134</strain>
    </source>
</reference>
<evidence type="ECO:0008006" key="6">
    <source>
        <dbReference type="Google" id="ProtNLM"/>
    </source>
</evidence>
<dbReference type="Gene3D" id="3.50.90.10">
    <property type="entry name" value="YerB-like"/>
    <property type="match status" value="1"/>
</dbReference>
<protein>
    <recommendedName>
        <fullName evidence="6">DUF3048 domain-containing protein</fullName>
    </recommendedName>
</protein>
<evidence type="ECO:0000313" key="4">
    <source>
        <dbReference type="EMBL" id="EHR61914.1"/>
    </source>
</evidence>
<dbReference type="Pfam" id="PF17479">
    <property type="entry name" value="DUF3048_C"/>
    <property type="match status" value="1"/>
</dbReference>
<evidence type="ECO:0000256" key="1">
    <source>
        <dbReference type="SAM" id="MobiDB-lite"/>
    </source>
</evidence>
<dbReference type="eggNOG" id="COG1470">
    <property type="taxonomic scope" value="Bacteria"/>
</dbReference>
<dbReference type="STRING" id="882082.SaccyDRAFT_3075"/>
<evidence type="ECO:0000313" key="5">
    <source>
        <dbReference type="Proteomes" id="UP000002791"/>
    </source>
</evidence>